<sequence>MTPPGEAVARSPAHHRQLSEAQRVFIATHTAGGCGSAEIASKLGCSQSTVRKVIRRWKTEGTPARRHRSGRPPKLSIRDRRLLLRIWKRSPKMKIDALAREAGFWDSQNNKPTICRRTVQRILKEDGHQDAAKQKK</sequence>
<evidence type="ECO:0000313" key="1">
    <source>
        <dbReference type="EMBL" id="EOA87796.1"/>
    </source>
</evidence>
<dbReference type="InterPro" id="IPR036388">
    <property type="entry name" value="WH-like_DNA-bd_sf"/>
</dbReference>
<dbReference type="HOGENOM" id="CLU_1876711_0_0_1"/>
<dbReference type="OrthoDB" id="3263820at2759"/>
<evidence type="ECO:0008006" key="3">
    <source>
        <dbReference type="Google" id="ProtNLM"/>
    </source>
</evidence>
<organism evidence="1 2">
    <name type="scientific">Exserohilum turcicum (strain 28A)</name>
    <name type="common">Northern leaf blight fungus</name>
    <name type="synonym">Setosphaeria turcica</name>
    <dbReference type="NCBI Taxonomy" id="671987"/>
    <lineage>
        <taxon>Eukaryota</taxon>
        <taxon>Fungi</taxon>
        <taxon>Dikarya</taxon>
        <taxon>Ascomycota</taxon>
        <taxon>Pezizomycotina</taxon>
        <taxon>Dothideomycetes</taxon>
        <taxon>Pleosporomycetidae</taxon>
        <taxon>Pleosporales</taxon>
        <taxon>Pleosporineae</taxon>
        <taxon>Pleosporaceae</taxon>
        <taxon>Exserohilum</taxon>
    </lineage>
</organism>
<dbReference type="RefSeq" id="XP_008024535.1">
    <property type="nucleotide sequence ID" value="XM_008026344.1"/>
</dbReference>
<dbReference type="GeneID" id="19403209"/>
<reference evidence="1 2" key="1">
    <citation type="journal article" date="2012" name="PLoS Pathog.">
        <title>Diverse lifestyles and strategies of plant pathogenesis encoded in the genomes of eighteen Dothideomycetes fungi.</title>
        <authorList>
            <person name="Ohm R.A."/>
            <person name="Feau N."/>
            <person name="Henrissat B."/>
            <person name="Schoch C.L."/>
            <person name="Horwitz B.A."/>
            <person name="Barry K.W."/>
            <person name="Condon B.J."/>
            <person name="Copeland A.C."/>
            <person name="Dhillon B."/>
            <person name="Glaser F."/>
            <person name="Hesse C.N."/>
            <person name="Kosti I."/>
            <person name="LaButti K."/>
            <person name="Lindquist E.A."/>
            <person name="Lucas S."/>
            <person name="Salamov A.A."/>
            <person name="Bradshaw R.E."/>
            <person name="Ciuffetti L."/>
            <person name="Hamelin R.C."/>
            <person name="Kema G.H.J."/>
            <person name="Lawrence C."/>
            <person name="Scott J.A."/>
            <person name="Spatafora J.W."/>
            <person name="Turgeon B.G."/>
            <person name="de Wit P.J.G.M."/>
            <person name="Zhong S."/>
            <person name="Goodwin S.B."/>
            <person name="Grigoriev I.V."/>
        </authorList>
    </citation>
    <scope>NUCLEOTIDE SEQUENCE [LARGE SCALE GENOMIC DNA]</scope>
    <source>
        <strain evidence="2">28A</strain>
    </source>
</reference>
<dbReference type="InterPro" id="IPR009057">
    <property type="entry name" value="Homeodomain-like_sf"/>
</dbReference>
<accession>R0IT17</accession>
<dbReference type="Pfam" id="PF13551">
    <property type="entry name" value="HTH_29"/>
    <property type="match status" value="1"/>
</dbReference>
<proteinExistence type="predicted"/>
<dbReference type="Gene3D" id="1.10.10.10">
    <property type="entry name" value="Winged helix-like DNA-binding domain superfamily/Winged helix DNA-binding domain"/>
    <property type="match status" value="1"/>
</dbReference>
<keyword evidence="2" id="KW-1185">Reference proteome</keyword>
<protein>
    <recommendedName>
        <fullName evidence="3">Transposase</fullName>
    </recommendedName>
</protein>
<reference evidence="1 2" key="2">
    <citation type="journal article" date="2013" name="PLoS Genet.">
        <title>Comparative genome structure, secondary metabolite, and effector coding capacity across Cochliobolus pathogens.</title>
        <authorList>
            <person name="Condon B.J."/>
            <person name="Leng Y."/>
            <person name="Wu D."/>
            <person name="Bushley K.E."/>
            <person name="Ohm R.A."/>
            <person name="Otillar R."/>
            <person name="Martin J."/>
            <person name="Schackwitz W."/>
            <person name="Grimwood J."/>
            <person name="MohdZainudin N."/>
            <person name="Xue C."/>
            <person name="Wang R."/>
            <person name="Manning V.A."/>
            <person name="Dhillon B."/>
            <person name="Tu Z.J."/>
            <person name="Steffenson B.J."/>
            <person name="Salamov A."/>
            <person name="Sun H."/>
            <person name="Lowry S."/>
            <person name="LaButti K."/>
            <person name="Han J."/>
            <person name="Copeland A."/>
            <person name="Lindquist E."/>
            <person name="Barry K."/>
            <person name="Schmutz J."/>
            <person name="Baker S.E."/>
            <person name="Ciuffetti L.M."/>
            <person name="Grigoriev I.V."/>
            <person name="Zhong S."/>
            <person name="Turgeon B.G."/>
        </authorList>
    </citation>
    <scope>NUCLEOTIDE SEQUENCE [LARGE SCALE GENOMIC DNA]</scope>
    <source>
        <strain evidence="2">28A</strain>
    </source>
</reference>
<dbReference type="SUPFAM" id="SSF46689">
    <property type="entry name" value="Homeodomain-like"/>
    <property type="match status" value="1"/>
</dbReference>
<gene>
    <name evidence="1" type="ORF">SETTUDRAFT_28091</name>
</gene>
<dbReference type="EMBL" id="KB908570">
    <property type="protein sequence ID" value="EOA87796.1"/>
    <property type="molecule type" value="Genomic_DNA"/>
</dbReference>
<name>R0IT17_EXST2</name>
<dbReference type="Proteomes" id="UP000016935">
    <property type="component" value="Unassembled WGS sequence"/>
</dbReference>
<evidence type="ECO:0000313" key="2">
    <source>
        <dbReference type="Proteomes" id="UP000016935"/>
    </source>
</evidence>
<dbReference type="AlphaFoldDB" id="R0IT17"/>